<keyword evidence="1" id="KW-0175">Coiled coil</keyword>
<dbReference type="Gene3D" id="2.40.30.170">
    <property type="match status" value="1"/>
</dbReference>
<dbReference type="PANTHER" id="PTHR30438:SF2">
    <property type="entry name" value="MEMBRANE PROTEIN"/>
    <property type="match status" value="1"/>
</dbReference>
<proteinExistence type="predicted"/>
<evidence type="ECO:0000313" key="3">
    <source>
        <dbReference type="Proteomes" id="UP001574673"/>
    </source>
</evidence>
<protein>
    <submittedName>
        <fullName evidence="2">HlyD family efflux transporter periplasmic adaptor subunit</fullName>
    </submittedName>
</protein>
<evidence type="ECO:0000313" key="2">
    <source>
        <dbReference type="EMBL" id="MFA9950428.1"/>
    </source>
</evidence>
<reference evidence="3" key="1">
    <citation type="submission" date="2024-06" db="EMBL/GenBank/DDBJ databases">
        <title>Radixoralia hellwigii gen. nov., sp nov., isolated from a root canal in the human oral cavity.</title>
        <authorList>
            <person name="Bartsch S."/>
            <person name="Wittmer A."/>
            <person name="Schulz A.-K."/>
            <person name="Neumann-Schaal M."/>
            <person name="Wolf J."/>
            <person name="Gronow S."/>
            <person name="Tennert C."/>
            <person name="Haecker G."/>
            <person name="Cieplik F."/>
            <person name="Al-Ahmad A."/>
        </authorList>
    </citation>
    <scope>NUCLEOTIDE SEQUENCE [LARGE SCALE GENOMIC DNA]</scope>
    <source>
        <strain evidence="3">Wk13</strain>
    </source>
</reference>
<feature type="coiled-coil region" evidence="1">
    <location>
        <begin position="88"/>
        <end position="129"/>
    </location>
</feature>
<dbReference type="Gene3D" id="2.40.50.100">
    <property type="match status" value="1"/>
</dbReference>
<comment type="caution">
    <text evidence="2">The sequence shown here is derived from an EMBL/GenBank/DDBJ whole genome shotgun (WGS) entry which is preliminary data.</text>
</comment>
<dbReference type="SUPFAM" id="SSF111369">
    <property type="entry name" value="HlyD-like secretion proteins"/>
    <property type="match status" value="1"/>
</dbReference>
<keyword evidence="3" id="KW-1185">Reference proteome</keyword>
<dbReference type="Proteomes" id="UP001574673">
    <property type="component" value="Unassembled WGS sequence"/>
</dbReference>
<evidence type="ECO:0000256" key="1">
    <source>
        <dbReference type="SAM" id="Coils"/>
    </source>
</evidence>
<organism evidence="2 3">
    <name type="scientific">Dentiradicibacter hellwigii</name>
    <dbReference type="NCBI Taxonomy" id="3149053"/>
    <lineage>
        <taxon>Bacteria</taxon>
        <taxon>Pseudomonadati</taxon>
        <taxon>Pseudomonadota</taxon>
        <taxon>Betaproteobacteria</taxon>
        <taxon>Rhodocyclales</taxon>
        <taxon>Rhodocyclaceae</taxon>
        <taxon>Dentiradicibacter</taxon>
    </lineage>
</organism>
<gene>
    <name evidence="2" type="ORF">ABCS64_08900</name>
</gene>
<dbReference type="RefSeq" id="WP_418891486.1">
    <property type="nucleotide sequence ID" value="NZ_JBEUWX010000002.1"/>
</dbReference>
<accession>A0ABV4UG42</accession>
<name>A0ABV4UG42_9RHOO</name>
<dbReference type="EMBL" id="JBEUWX010000002">
    <property type="protein sequence ID" value="MFA9950428.1"/>
    <property type="molecule type" value="Genomic_DNA"/>
</dbReference>
<dbReference type="PANTHER" id="PTHR30438">
    <property type="entry name" value="36 KDA ANTIGEN-RELATED"/>
    <property type="match status" value="1"/>
</dbReference>
<sequence length="327" mass="34979">MKKILPVILGIIVLAVLVVGGWLIHRQEQLGAPPAGLARSNGRLELERIDVATLYPGRVKAVLAEEGDEVRAGDVLAELSSDTASSRVEAAKAQKQRVQETAARANAEIKAYEQRLHVAQLELDNAHAMRRSELISDSELRKRRAERDSAAASVAAAKAAHAEAQAAISAAQAQMSEAASANDDMLIRSPIDGRVEYKIADVGNVLAAGGKVVSLLDPADASMNIFLPAPQVAQLKLGDEARIVLDSIDAVFPARISYVASDAQFTPKNVETVNERAKLMFKVKLKVPSATALQYKGLLKGGMTGNGYVRLNEQAQWPADLAVKLPQ</sequence>